<evidence type="ECO:0000256" key="3">
    <source>
        <dbReference type="ARBA" id="ARBA00022741"/>
    </source>
</evidence>
<dbReference type="InterPro" id="IPR000873">
    <property type="entry name" value="AMP-dep_synth/lig_dom"/>
</dbReference>
<dbReference type="Gene3D" id="3.40.50.12780">
    <property type="entry name" value="N-terminal domain of ligase-like"/>
    <property type="match status" value="1"/>
</dbReference>
<evidence type="ECO:0000256" key="4">
    <source>
        <dbReference type="ARBA" id="ARBA00022840"/>
    </source>
</evidence>
<evidence type="ECO:0000256" key="2">
    <source>
        <dbReference type="ARBA" id="ARBA00022598"/>
    </source>
</evidence>
<dbReference type="PANTHER" id="PTHR43201">
    <property type="entry name" value="ACYL-COA SYNTHETASE"/>
    <property type="match status" value="1"/>
</dbReference>
<reference evidence="8 9" key="1">
    <citation type="journal article" date="2015" name="Genome Announc.">
        <title>Expanding the biotechnology potential of lactobacilli through comparative genomics of 213 strains and associated genera.</title>
        <authorList>
            <person name="Sun Z."/>
            <person name="Harris H.M."/>
            <person name="McCann A."/>
            <person name="Guo C."/>
            <person name="Argimon S."/>
            <person name="Zhang W."/>
            <person name="Yang X."/>
            <person name="Jeffery I.B."/>
            <person name="Cooney J.C."/>
            <person name="Kagawa T.F."/>
            <person name="Liu W."/>
            <person name="Song Y."/>
            <person name="Salvetti E."/>
            <person name="Wrobel A."/>
            <person name="Rasinkangas P."/>
            <person name="Parkhill J."/>
            <person name="Rea M.C."/>
            <person name="O'Sullivan O."/>
            <person name="Ritari J."/>
            <person name="Douillard F.P."/>
            <person name="Paul Ross R."/>
            <person name="Yang R."/>
            <person name="Briner A.E."/>
            <person name="Felis G.E."/>
            <person name="de Vos W.M."/>
            <person name="Barrangou R."/>
            <person name="Klaenhammer T.R."/>
            <person name="Caufield P.W."/>
            <person name="Cui Y."/>
            <person name="Zhang H."/>
            <person name="O'Toole P.W."/>
        </authorList>
    </citation>
    <scope>NUCLEOTIDE SEQUENCE [LARGE SCALE GENOMIC DNA]</scope>
    <source>
        <strain evidence="8 9">DSM 19972</strain>
    </source>
</reference>
<comment type="caution">
    <text evidence="8">The sequence shown here is derived from an EMBL/GenBank/DDBJ whole genome shotgun (WGS) entry which is preliminary data.</text>
</comment>
<dbReference type="RefSeq" id="WP_057895634.1">
    <property type="nucleotide sequence ID" value="NZ_AZEH01000020.1"/>
</dbReference>
<comment type="pathway">
    <text evidence="5">Quinol/quinone metabolism; menaquinone biosynthesis.</text>
</comment>
<dbReference type="OrthoDB" id="9762242at2"/>
<dbReference type="Pfam" id="PF00501">
    <property type="entry name" value="AMP-binding"/>
    <property type="match status" value="1"/>
</dbReference>
<feature type="domain" description="AMP-binding enzyme C-terminal" evidence="7">
    <location>
        <begin position="395"/>
        <end position="468"/>
    </location>
</feature>
<comment type="pathway">
    <text evidence="5">Quinol/quinone metabolism; 1,4-dihydroxy-2-naphthoate biosynthesis; 1,4-dihydroxy-2-naphthoate from chorismate: step 5/7.</text>
</comment>
<dbReference type="PANTHER" id="PTHR43201:SF5">
    <property type="entry name" value="MEDIUM-CHAIN ACYL-COA LIGASE ACSF2, MITOCHONDRIAL"/>
    <property type="match status" value="1"/>
</dbReference>
<comment type="similarity">
    <text evidence="5">Belongs to the ATP-dependent AMP-binding enzyme family. MenE subfamily.</text>
</comment>
<dbReference type="HAMAP" id="MF_00731">
    <property type="entry name" value="MenE"/>
    <property type="match status" value="1"/>
</dbReference>
<dbReference type="Proteomes" id="UP000051686">
    <property type="component" value="Unassembled WGS sequence"/>
</dbReference>
<evidence type="ECO:0000256" key="1">
    <source>
        <dbReference type="ARBA" id="ARBA00022428"/>
    </source>
</evidence>
<dbReference type="GO" id="GO:0031956">
    <property type="term" value="F:medium-chain fatty acid-CoA ligase activity"/>
    <property type="evidence" value="ECO:0007669"/>
    <property type="project" value="TreeGrafter"/>
</dbReference>
<dbReference type="GO" id="GO:0006631">
    <property type="term" value="P:fatty acid metabolic process"/>
    <property type="evidence" value="ECO:0007669"/>
    <property type="project" value="TreeGrafter"/>
</dbReference>
<keyword evidence="2 5" id="KW-0436">Ligase</keyword>
<keyword evidence="4 5" id="KW-0067">ATP-binding</keyword>
<comment type="function">
    <text evidence="5">Converts 2-succinylbenzoate (OSB) to 2-succinylbenzoyl-CoA (OSB-CoA).</text>
</comment>
<name>A0A0R1MDT1_9LACO</name>
<accession>A0A0R1MDT1</accession>
<dbReference type="EC" id="6.2.1.26" evidence="5"/>
<dbReference type="GO" id="GO:0008756">
    <property type="term" value="F:o-succinylbenzoate-CoA ligase activity"/>
    <property type="evidence" value="ECO:0007669"/>
    <property type="project" value="UniProtKB-UniRule"/>
</dbReference>
<dbReference type="PATRIC" id="fig|1423777.3.peg.696"/>
<dbReference type="InterPro" id="IPR045851">
    <property type="entry name" value="AMP-bd_C_sf"/>
</dbReference>
<dbReference type="InterPro" id="IPR042099">
    <property type="entry name" value="ANL_N_sf"/>
</dbReference>
<evidence type="ECO:0000256" key="5">
    <source>
        <dbReference type="HAMAP-Rule" id="MF_00731"/>
    </source>
</evidence>
<dbReference type="InterPro" id="IPR025110">
    <property type="entry name" value="AMP-bd_C"/>
</dbReference>
<dbReference type="Pfam" id="PF13193">
    <property type="entry name" value="AMP-binding_C"/>
    <property type="match status" value="1"/>
</dbReference>
<dbReference type="EMBL" id="AZEH01000020">
    <property type="protein sequence ID" value="KRL05913.1"/>
    <property type="molecule type" value="Genomic_DNA"/>
</dbReference>
<protein>
    <recommendedName>
        <fullName evidence="5">2-succinylbenzoate--CoA ligase</fullName>
        <ecNumber evidence="5">6.2.1.26</ecNumber>
    </recommendedName>
    <alternativeName>
        <fullName evidence="5">o-succinylbenzoyl-CoA synthetase</fullName>
        <shortName evidence="5">OSB-CoA synthetase</shortName>
    </alternativeName>
</protein>
<evidence type="ECO:0000259" key="6">
    <source>
        <dbReference type="Pfam" id="PF00501"/>
    </source>
</evidence>
<dbReference type="Gene3D" id="3.30.300.30">
    <property type="match status" value="1"/>
</dbReference>
<organism evidence="8 9">
    <name type="scientific">Liquorilactobacillus oeni DSM 19972</name>
    <dbReference type="NCBI Taxonomy" id="1423777"/>
    <lineage>
        <taxon>Bacteria</taxon>
        <taxon>Bacillati</taxon>
        <taxon>Bacillota</taxon>
        <taxon>Bacilli</taxon>
        <taxon>Lactobacillales</taxon>
        <taxon>Lactobacillaceae</taxon>
        <taxon>Liquorilactobacillus</taxon>
    </lineage>
</organism>
<dbReference type="GO" id="GO:0005524">
    <property type="term" value="F:ATP binding"/>
    <property type="evidence" value="ECO:0007669"/>
    <property type="project" value="UniProtKB-KW"/>
</dbReference>
<keyword evidence="9" id="KW-1185">Reference proteome</keyword>
<evidence type="ECO:0000313" key="9">
    <source>
        <dbReference type="Proteomes" id="UP000051686"/>
    </source>
</evidence>
<dbReference type="SUPFAM" id="SSF56801">
    <property type="entry name" value="Acetyl-CoA synthetase-like"/>
    <property type="match status" value="1"/>
</dbReference>
<dbReference type="AlphaFoldDB" id="A0A0R1MDT1"/>
<feature type="domain" description="AMP-dependent synthetase/ligase" evidence="6">
    <location>
        <begin position="6"/>
        <end position="344"/>
    </location>
</feature>
<dbReference type="NCBIfam" id="NF002966">
    <property type="entry name" value="PRK03640.1"/>
    <property type="match status" value="1"/>
</dbReference>
<evidence type="ECO:0000313" key="8">
    <source>
        <dbReference type="EMBL" id="KRL05913.1"/>
    </source>
</evidence>
<proteinExistence type="inferred from homology"/>
<dbReference type="STRING" id="1423777.FD46_GL000676"/>
<keyword evidence="3 5" id="KW-0547">Nucleotide-binding</keyword>
<dbReference type="UniPathway" id="UPA00079"/>
<keyword evidence="1 5" id="KW-0474">Menaquinone biosynthesis</keyword>
<dbReference type="UniPathway" id="UPA01057">
    <property type="reaction ID" value="UER00166"/>
</dbReference>
<dbReference type="InterPro" id="IPR010192">
    <property type="entry name" value="MenE"/>
</dbReference>
<evidence type="ECO:0000259" key="7">
    <source>
        <dbReference type="Pfam" id="PF13193"/>
    </source>
</evidence>
<sequence length="486" mass="54336">MENWLTKQAKLVPQKTALIFEEHIWSFKQLKNEVIRTAGCLTKANLQREHRIALIPANTSNSYFMLLALQQLGITPVLLNFRLSSAELERQLDNAHLKVVLFDDELALRLDGCKELQKKWFVSSLAEIRKSAAAQPVIKQEFPETSTASIMYTSGTTGNPHGVIQSFRNHFYSAVGSAFNLGVSPDDLWLCAVPLFHISGLSIVMRSLVYGMGVLLTRRFEAAEITRLLCRQPVTLMSVVPQMLEQLLAVFPKSGYQKHFRAFLLGGAAISKTTLAACQEKKLAVIQSYGMTETCSQIVALNFADAARKIGSVGKPLFPVQLRIAGQDEGEIQIKAPNVVSGYLNNKDQFEKKLTSDGWFRTGDIGTLDTEGFLFVKGRSDEMFVSGGENIFPNEIEEVYMTLPIIQEIAVIGVSDKKWGEVPCAFFVAAKELDKKFLCSYGRKVIAHYKVPKYFIQVSQLPHTASGKIKHYALRNYFESNQKTSF</sequence>
<comment type="catalytic activity">
    <reaction evidence="5">
        <text>2-succinylbenzoate + ATP + CoA = 2-succinylbenzoyl-CoA + AMP + diphosphate</text>
        <dbReference type="Rhea" id="RHEA:17009"/>
        <dbReference type="ChEBI" id="CHEBI:18325"/>
        <dbReference type="ChEBI" id="CHEBI:30616"/>
        <dbReference type="ChEBI" id="CHEBI:33019"/>
        <dbReference type="ChEBI" id="CHEBI:57287"/>
        <dbReference type="ChEBI" id="CHEBI:57364"/>
        <dbReference type="ChEBI" id="CHEBI:456215"/>
        <dbReference type="EC" id="6.2.1.26"/>
    </reaction>
</comment>
<gene>
    <name evidence="5" type="primary">menE</name>
    <name evidence="8" type="ORF">FD46_GL000676</name>
</gene>
<dbReference type="NCBIfam" id="TIGR01923">
    <property type="entry name" value="menE"/>
    <property type="match status" value="1"/>
</dbReference>
<dbReference type="GO" id="GO:0009234">
    <property type="term" value="P:menaquinone biosynthetic process"/>
    <property type="evidence" value="ECO:0007669"/>
    <property type="project" value="UniProtKB-UniRule"/>
</dbReference>